<dbReference type="CDD" id="cd03440">
    <property type="entry name" value="hot_dog"/>
    <property type="match status" value="1"/>
</dbReference>
<dbReference type="EMBL" id="UINC01130190">
    <property type="protein sequence ID" value="SVD11097.1"/>
    <property type="molecule type" value="Genomic_DNA"/>
</dbReference>
<proteinExistence type="predicted"/>
<gene>
    <name evidence="1" type="ORF">METZ01_LOCUS363951</name>
</gene>
<dbReference type="SUPFAM" id="SSF54637">
    <property type="entry name" value="Thioesterase/thiol ester dehydrase-isomerase"/>
    <property type="match status" value="2"/>
</dbReference>
<organism evidence="1">
    <name type="scientific">marine metagenome</name>
    <dbReference type="NCBI Taxonomy" id="408172"/>
    <lineage>
        <taxon>unclassified sequences</taxon>
        <taxon>metagenomes</taxon>
        <taxon>ecological metagenomes</taxon>
    </lineage>
</organism>
<name>A0A382SPF5_9ZZZZ</name>
<evidence type="ECO:0008006" key="2">
    <source>
        <dbReference type="Google" id="ProtNLM"/>
    </source>
</evidence>
<evidence type="ECO:0000313" key="1">
    <source>
        <dbReference type="EMBL" id="SVD11097.1"/>
    </source>
</evidence>
<dbReference type="InterPro" id="IPR029069">
    <property type="entry name" value="HotDog_dom_sf"/>
</dbReference>
<dbReference type="Gene3D" id="3.10.129.10">
    <property type="entry name" value="Hotdog Thioesterase"/>
    <property type="match status" value="2"/>
</dbReference>
<dbReference type="AlphaFoldDB" id="A0A382SPF5"/>
<accession>A0A382SPF5</accession>
<sequence>MNTIATYQLEAYNTSKNSDNKIHDDAVAKKFGFEGGLVPGVDVYAYLTHPAVETWGQNWLVSGSCDCRLIKPVYDGAIATVKAVFMDAEQSSMKIKVESAGQLCAEGLARLPSTTLKEPKLDQFSNAPLPKERPPASPNSLPVGTLLGTYSMTIPEHFAAEYLHNVRETLPVYGEKCLVHPGIILRFGNWVLNHNVVLGPWIHVASCIQHFSEVKVGETLSVRARVTNNYERKGHLFVELDAVVLAGRKGVVARIDHTAIYQPRQVQEAY</sequence>
<reference evidence="1" key="1">
    <citation type="submission" date="2018-05" db="EMBL/GenBank/DDBJ databases">
        <authorList>
            <person name="Lanie J.A."/>
            <person name="Ng W.-L."/>
            <person name="Kazmierczak K.M."/>
            <person name="Andrzejewski T.M."/>
            <person name="Davidsen T.M."/>
            <person name="Wayne K.J."/>
            <person name="Tettelin H."/>
            <person name="Glass J.I."/>
            <person name="Rusch D."/>
            <person name="Podicherti R."/>
            <person name="Tsui H.-C.T."/>
            <person name="Winkler M.E."/>
        </authorList>
    </citation>
    <scope>NUCLEOTIDE SEQUENCE</scope>
</reference>
<protein>
    <recommendedName>
        <fullName evidence="2">MaoC-like domain-containing protein</fullName>
    </recommendedName>
</protein>